<dbReference type="InterPro" id="IPR016159">
    <property type="entry name" value="Cullin_repeat-like_dom_sf"/>
</dbReference>
<dbReference type="InterPro" id="IPR019468">
    <property type="entry name" value="AdenyloSucc_lyase_C"/>
</dbReference>
<feature type="domain" description="Adenylosuccinate lyase C-terminal" evidence="14">
    <location>
        <begin position="983"/>
        <end position="1074"/>
    </location>
</feature>
<evidence type="ECO:0000259" key="14">
    <source>
        <dbReference type="SMART" id="SM00998"/>
    </source>
</evidence>
<dbReference type="NCBIfam" id="TIGR00928">
    <property type="entry name" value="purB"/>
    <property type="match status" value="1"/>
</dbReference>
<dbReference type="GO" id="GO:0005546">
    <property type="term" value="F:phosphatidylinositol-4,5-bisphosphate binding"/>
    <property type="evidence" value="ECO:0007669"/>
    <property type="project" value="InterPro"/>
</dbReference>
<dbReference type="CDD" id="cd03302">
    <property type="entry name" value="Adenylsuccinate_lyase_2"/>
    <property type="match status" value="1"/>
</dbReference>
<dbReference type="SUPFAM" id="SSF48557">
    <property type="entry name" value="L-aspartase-like"/>
    <property type="match status" value="1"/>
</dbReference>
<dbReference type="RefSeq" id="XP_024673548.1">
    <property type="nucleotide sequence ID" value="XM_024814954.1"/>
</dbReference>
<keyword evidence="11" id="KW-0456">Lyase</keyword>
<protein>
    <recommendedName>
        <fullName evidence="8">Adenylosuccinate lyase</fullName>
        <ecNumber evidence="7">4.3.2.2</ecNumber>
    </recommendedName>
    <alternativeName>
        <fullName evidence="12">Adenylosuccinase</fullName>
    </alternativeName>
</protein>
<dbReference type="UniPathway" id="UPA00075">
    <property type="reaction ID" value="UER00336"/>
</dbReference>
<dbReference type="InterPro" id="IPR046364">
    <property type="entry name" value="Exo70_C"/>
</dbReference>
<dbReference type="Gene3D" id="1.20.1280.170">
    <property type="entry name" value="Exocyst complex component Exo70"/>
    <property type="match status" value="1"/>
</dbReference>
<dbReference type="FunFam" id="1.10.275.60:FF:000001">
    <property type="entry name" value="Adenylosuccinate lyase"/>
    <property type="match status" value="1"/>
</dbReference>
<evidence type="ECO:0000256" key="12">
    <source>
        <dbReference type="ARBA" id="ARBA00030717"/>
    </source>
</evidence>
<evidence type="ECO:0000313" key="16">
    <source>
        <dbReference type="Proteomes" id="UP000234585"/>
    </source>
</evidence>
<keyword evidence="9" id="KW-0813">Transport</keyword>
<dbReference type="Pfam" id="PF00206">
    <property type="entry name" value="Lyase_1"/>
    <property type="match status" value="1"/>
</dbReference>
<evidence type="ECO:0000256" key="3">
    <source>
        <dbReference type="ARBA" id="ARBA00004734"/>
    </source>
</evidence>
<dbReference type="SUPFAM" id="SSF74788">
    <property type="entry name" value="Cullin repeat-like"/>
    <property type="match status" value="1"/>
</dbReference>
<dbReference type="GeneID" id="36522114"/>
<evidence type="ECO:0000256" key="10">
    <source>
        <dbReference type="ARBA" id="ARBA00022755"/>
    </source>
</evidence>
<dbReference type="Pfam" id="PF20669">
    <property type="entry name" value="Exo70_N"/>
    <property type="match status" value="1"/>
</dbReference>
<dbReference type="GO" id="GO:0004018">
    <property type="term" value="F:N6-(1,2-dicarboxyethyl)AMP AMP-lyase (fumarate-forming) activity"/>
    <property type="evidence" value="ECO:0007669"/>
    <property type="project" value="InterPro"/>
</dbReference>
<evidence type="ECO:0000256" key="5">
    <source>
        <dbReference type="ARBA" id="ARBA00008273"/>
    </source>
</evidence>
<dbReference type="InterPro" id="IPR008948">
    <property type="entry name" value="L-Aspartase-like"/>
</dbReference>
<comment type="subunit">
    <text evidence="6">Homotetramer. Residues from neighboring subunits contribute catalytic and substrate-binding residues to each active site.</text>
</comment>
<evidence type="ECO:0000256" key="11">
    <source>
        <dbReference type="ARBA" id="ARBA00023239"/>
    </source>
</evidence>
<dbReference type="OrthoDB" id="1922221at2759"/>
<evidence type="ECO:0000256" key="6">
    <source>
        <dbReference type="ARBA" id="ARBA00011668"/>
    </source>
</evidence>
<keyword evidence="16" id="KW-1185">Reference proteome</keyword>
<dbReference type="PANTHER" id="PTHR43172:SF1">
    <property type="entry name" value="ADENYLOSUCCINATE LYASE"/>
    <property type="match status" value="1"/>
</dbReference>
<proteinExistence type="inferred from homology"/>
<dbReference type="EC" id="4.3.2.2" evidence="7"/>
<dbReference type="PROSITE" id="PS00163">
    <property type="entry name" value="FUMARATE_LYASES"/>
    <property type="match status" value="1"/>
</dbReference>
<dbReference type="GO" id="GO:0006887">
    <property type="term" value="P:exocytosis"/>
    <property type="evidence" value="ECO:0007669"/>
    <property type="project" value="InterPro"/>
</dbReference>
<dbReference type="AlphaFoldDB" id="A0A2I2FFX4"/>
<dbReference type="InterPro" id="IPR004769">
    <property type="entry name" value="Pur_lyase"/>
</dbReference>
<dbReference type="PRINTS" id="PR00149">
    <property type="entry name" value="FUMRATELYASE"/>
</dbReference>
<dbReference type="Gene3D" id="1.10.275.60">
    <property type="match status" value="1"/>
</dbReference>
<organism evidence="15 16">
    <name type="scientific">Aspergillus candidus</name>
    <dbReference type="NCBI Taxonomy" id="41067"/>
    <lineage>
        <taxon>Eukaryota</taxon>
        <taxon>Fungi</taxon>
        <taxon>Dikarya</taxon>
        <taxon>Ascomycota</taxon>
        <taxon>Pezizomycotina</taxon>
        <taxon>Eurotiomycetes</taxon>
        <taxon>Eurotiomycetidae</taxon>
        <taxon>Eurotiales</taxon>
        <taxon>Aspergillaceae</taxon>
        <taxon>Aspergillus</taxon>
        <taxon>Aspergillus subgen. Circumdati</taxon>
    </lineage>
</organism>
<name>A0A2I2FFX4_ASPCN</name>
<dbReference type="GO" id="GO:0044208">
    <property type="term" value="P:'de novo' AMP biosynthetic process"/>
    <property type="evidence" value="ECO:0007669"/>
    <property type="project" value="UniProtKB-UniPathway"/>
</dbReference>
<accession>A0A2I2FFX4</accession>
<comment type="similarity">
    <text evidence="4">Belongs to the EXO70 family.</text>
</comment>
<dbReference type="Pfam" id="PF10397">
    <property type="entry name" value="ADSL_C"/>
    <property type="match status" value="1"/>
</dbReference>
<evidence type="ECO:0000256" key="7">
    <source>
        <dbReference type="ARBA" id="ARBA00012339"/>
    </source>
</evidence>
<evidence type="ECO:0000256" key="8">
    <source>
        <dbReference type="ARBA" id="ARBA00017058"/>
    </source>
</evidence>
<evidence type="ECO:0000313" key="15">
    <source>
        <dbReference type="EMBL" id="PLB39536.1"/>
    </source>
</evidence>
<comment type="pathway">
    <text evidence="3">Purine metabolism; AMP biosynthesis via de novo pathway; AMP from IMP: step 2/2.</text>
</comment>
<dbReference type="InterPro" id="IPR022761">
    <property type="entry name" value="Fumarate_lyase_N"/>
</dbReference>
<comment type="catalytic activity">
    <reaction evidence="1">
        <text>(2S)-2-[5-amino-1-(5-phospho-beta-D-ribosyl)imidazole-4-carboxamido]succinate = 5-amino-1-(5-phospho-beta-D-ribosyl)imidazole-4-carboxamide + fumarate</text>
        <dbReference type="Rhea" id="RHEA:23920"/>
        <dbReference type="ChEBI" id="CHEBI:29806"/>
        <dbReference type="ChEBI" id="CHEBI:58443"/>
        <dbReference type="ChEBI" id="CHEBI:58475"/>
        <dbReference type="EC" id="4.3.2.2"/>
    </reaction>
</comment>
<dbReference type="Proteomes" id="UP000234585">
    <property type="component" value="Unassembled WGS sequence"/>
</dbReference>
<comment type="similarity">
    <text evidence="5">Belongs to the lyase 1 family. Adenylosuccinate lyase subfamily.</text>
</comment>
<dbReference type="Pfam" id="PF03081">
    <property type="entry name" value="Exo70_C"/>
    <property type="match status" value="1"/>
</dbReference>
<evidence type="ECO:0000256" key="9">
    <source>
        <dbReference type="ARBA" id="ARBA00022448"/>
    </source>
</evidence>
<dbReference type="GO" id="GO:0005829">
    <property type="term" value="C:cytosol"/>
    <property type="evidence" value="ECO:0007669"/>
    <property type="project" value="TreeGrafter"/>
</dbReference>
<comment type="pathway">
    <text evidence="2">Purine metabolism; IMP biosynthesis via de novo pathway; 5-amino-1-(5-phospho-D-ribosyl)imidazole-4-carboxamide from 5-amino-1-(5-phospho-D-ribosyl)imidazole-4-carboxylate: step 2/2.</text>
</comment>
<dbReference type="Gene3D" id="1.10.40.30">
    <property type="entry name" value="Fumarase/aspartase (C-terminal domain)"/>
    <property type="match status" value="1"/>
</dbReference>
<reference evidence="15 16" key="1">
    <citation type="submission" date="2017-12" db="EMBL/GenBank/DDBJ databases">
        <authorList>
            <consortium name="DOE Joint Genome Institute"/>
            <person name="Haridas S."/>
            <person name="Kjaerbolling I."/>
            <person name="Vesth T.C."/>
            <person name="Frisvad J.C."/>
            <person name="Nybo J.L."/>
            <person name="Theobald S."/>
            <person name="Kuo A."/>
            <person name="Bowyer P."/>
            <person name="Matsuda Y."/>
            <person name="Mondo S."/>
            <person name="Lyhne E.K."/>
            <person name="Kogle M.E."/>
            <person name="Clum A."/>
            <person name="Lipzen A."/>
            <person name="Salamov A."/>
            <person name="Ngan C.Y."/>
            <person name="Daum C."/>
            <person name="Chiniquy J."/>
            <person name="Barry K."/>
            <person name="LaButti K."/>
            <person name="Simmons B.A."/>
            <person name="Magnuson J.K."/>
            <person name="Mortensen U.H."/>
            <person name="Larsen T.O."/>
            <person name="Grigoriev I.V."/>
            <person name="Baker S.E."/>
            <person name="Andersen M.R."/>
            <person name="Nordberg H.P."/>
            <person name="Cantor M.N."/>
            <person name="Hua S.X."/>
        </authorList>
    </citation>
    <scope>NUCLEOTIDE SEQUENCE [LARGE SCALE GENOMIC DNA]</scope>
    <source>
        <strain evidence="15 16">CBS 102.13</strain>
    </source>
</reference>
<evidence type="ECO:0000256" key="13">
    <source>
        <dbReference type="ARBA" id="ARBA00047513"/>
    </source>
</evidence>
<dbReference type="GO" id="GO:0006189">
    <property type="term" value="P:'de novo' IMP biosynthetic process"/>
    <property type="evidence" value="ECO:0007669"/>
    <property type="project" value="UniProtKB-UniPathway"/>
</dbReference>
<dbReference type="STRING" id="41067.A0A2I2FFX4"/>
<evidence type="ECO:0000256" key="2">
    <source>
        <dbReference type="ARBA" id="ARBA00004706"/>
    </source>
</evidence>
<dbReference type="FunFam" id="1.10.40.30:FF:000005">
    <property type="entry name" value="Adenylosuccinate lyase"/>
    <property type="match status" value="1"/>
</dbReference>
<keyword evidence="10" id="KW-0658">Purine biosynthesis</keyword>
<comment type="catalytic activity">
    <reaction evidence="13">
        <text>N(6)-(1,2-dicarboxyethyl)-AMP = fumarate + AMP</text>
        <dbReference type="Rhea" id="RHEA:16853"/>
        <dbReference type="ChEBI" id="CHEBI:29806"/>
        <dbReference type="ChEBI" id="CHEBI:57567"/>
        <dbReference type="ChEBI" id="CHEBI:456215"/>
        <dbReference type="EC" id="4.3.2.2"/>
    </reaction>
</comment>
<dbReference type="Gene3D" id="1.20.200.10">
    <property type="entry name" value="Fumarase/aspartase (Central domain)"/>
    <property type="match status" value="1"/>
</dbReference>
<dbReference type="UniPathway" id="UPA00074">
    <property type="reaction ID" value="UER00132"/>
</dbReference>
<gene>
    <name evidence="15" type="ORF">BDW47DRAFT_116586</name>
</gene>
<dbReference type="InterPro" id="IPR020557">
    <property type="entry name" value="Fumarate_lyase_CS"/>
</dbReference>
<dbReference type="InterPro" id="IPR000362">
    <property type="entry name" value="Fumarate_lyase_fam"/>
</dbReference>
<dbReference type="GO" id="GO:0000145">
    <property type="term" value="C:exocyst"/>
    <property type="evidence" value="ECO:0007669"/>
    <property type="project" value="InterPro"/>
</dbReference>
<dbReference type="GO" id="GO:0070626">
    <property type="term" value="F:(S)-2-(5-amino-1-(5-phospho-D-ribosyl)imidazole-4-carboxamido) succinate lyase (fumarate-forming) activity"/>
    <property type="evidence" value="ECO:0007669"/>
    <property type="project" value="TreeGrafter"/>
</dbReference>
<sequence length="1099" mass="122495">MVGTRNTAYAEESAEVKVLYANLEKLKLLTKKIQGSMVRLETGGNVVKNAIGPIYSNTQSLQITNTNIDRVNEAIERLRQPLDAKRGEEGIIRAGPQSAGLPQYLSALRRVEKALVDLNSTNMRSNEKAISDLTSLLSIGSTQLQDLLRGKLSQYVGPVEPLHYLTKELPFPSIPQEELAILGPICSTLDSVAALGPQRGEGGNPAVRIYAEIRGGYVTSNLQNLATASLNTVKRRATDGPYKQGTNGIGIYSNALENFIYAEHEILSRIFTGEQRGLALQATCRSALTEYSKTLRELNQYIRANLMTDCFLAFEIIDIVTAMSYRVDSKTGELKSLFIEALRPVRETAKSSLSELIEETKRKAGAITMLPPDGGPVPLVHEVMNSLITLTAYSGPLASILTSLGDGNWRSTSNVPNPTPLDVSPDSSTLLSHFILDMIETMMVALEARGRTFHRSKAVQGVFLSNIFCIVDRSIRQNPELAKYLGSPDSIARIDSFRKRATSTYLDAWKEPSHYLLDVQYTSRGARPASSGAVDSSAIVKALHSKDRDAIKDKFKAFNASFDELVSRHKSLYMEREVRGVLAREVQGVLEPLYARFWDRYHEIDKGRGKYAKYDKNNNVTDKRSPASVKIVPPQNFPSILHTFKSPSPICSPFLNRFSTWRQLWLWLAESQKELGLPITDDAISQMKAHTTIQDEEFKVAAEEEKRRRHDVMAHVHAYGQVAPAAAGIIHWGATSCYCTDNADLIFLRDGLDILIPKLAVVIDKLSAFAQEYKDLPCLGFTHGQPAQLVTVGKRACLWIQDLLMDLRNLERARDDLRFRGVKGTTGTQASFLQIFEGDHGKVEQLDELVTEKAGFSSAFIISSQTYSRKIDVDVGNALGSFGSTCERIGIDIRHLAMLKELEEPFEKDQIGSSAMAYKRNPMRSERLCSLGRHLQNLPKDALDTYSAQWFERSLVANHIPDNVTSGFVVYPEVIRRHVNDELPFMATPVNNYLQQQVIMACVKKGLSRQDAHEEIRVLSHQAADNVKKHGQDNDLLERIRRTEFFSPILGELETLLDPSTFVGRAPQQVEKFVSTEVKQVLKPYESHLAKAETSALHV</sequence>
<evidence type="ECO:0000256" key="4">
    <source>
        <dbReference type="ARBA" id="ARBA00006756"/>
    </source>
</evidence>
<dbReference type="EMBL" id="KZ559129">
    <property type="protein sequence ID" value="PLB39536.1"/>
    <property type="molecule type" value="Genomic_DNA"/>
</dbReference>
<dbReference type="SMART" id="SM00998">
    <property type="entry name" value="ADSL_C"/>
    <property type="match status" value="1"/>
</dbReference>
<evidence type="ECO:0000256" key="1">
    <source>
        <dbReference type="ARBA" id="ARBA00000598"/>
    </source>
</evidence>
<dbReference type="PANTHER" id="PTHR43172">
    <property type="entry name" value="ADENYLOSUCCINATE LYASE"/>
    <property type="match status" value="1"/>
</dbReference>